<organism evidence="1 2">
    <name type="scientific">Quercus suber</name>
    <name type="common">Cork oak</name>
    <dbReference type="NCBI Taxonomy" id="58331"/>
    <lineage>
        <taxon>Eukaryota</taxon>
        <taxon>Viridiplantae</taxon>
        <taxon>Streptophyta</taxon>
        <taxon>Embryophyta</taxon>
        <taxon>Tracheophyta</taxon>
        <taxon>Spermatophyta</taxon>
        <taxon>Magnoliopsida</taxon>
        <taxon>eudicotyledons</taxon>
        <taxon>Gunneridae</taxon>
        <taxon>Pentapetalae</taxon>
        <taxon>rosids</taxon>
        <taxon>fabids</taxon>
        <taxon>Fagales</taxon>
        <taxon>Fagaceae</taxon>
        <taxon>Quercus</taxon>
    </lineage>
</organism>
<dbReference type="Proteomes" id="UP000237347">
    <property type="component" value="Unassembled WGS sequence"/>
</dbReference>
<keyword evidence="2" id="KW-1185">Reference proteome</keyword>
<dbReference type="AlphaFoldDB" id="A0AAW0KM23"/>
<reference evidence="1 2" key="1">
    <citation type="journal article" date="2018" name="Sci. Data">
        <title>The draft genome sequence of cork oak.</title>
        <authorList>
            <person name="Ramos A.M."/>
            <person name="Usie A."/>
            <person name="Barbosa P."/>
            <person name="Barros P.M."/>
            <person name="Capote T."/>
            <person name="Chaves I."/>
            <person name="Simoes F."/>
            <person name="Abreu I."/>
            <person name="Carrasquinho I."/>
            <person name="Faro C."/>
            <person name="Guimaraes J.B."/>
            <person name="Mendonca D."/>
            <person name="Nobrega F."/>
            <person name="Rodrigues L."/>
            <person name="Saibo N.J.M."/>
            <person name="Varela M.C."/>
            <person name="Egas C."/>
            <person name="Matos J."/>
            <person name="Miguel C.M."/>
            <person name="Oliveira M.M."/>
            <person name="Ricardo C.P."/>
            <person name="Goncalves S."/>
        </authorList>
    </citation>
    <scope>NUCLEOTIDE SEQUENCE [LARGE SCALE GENOMIC DNA]</scope>
    <source>
        <strain evidence="2">cv. HL8</strain>
    </source>
</reference>
<gene>
    <name evidence="1" type="ORF">CFP56_017277</name>
</gene>
<evidence type="ECO:0000313" key="2">
    <source>
        <dbReference type="Proteomes" id="UP000237347"/>
    </source>
</evidence>
<sequence>MKMDGECLIELIGHVGTRFKSTGLLDASAAYITALPLDTYRAENPSLSRLCYRRLWEVGIGSTHLGWLTT</sequence>
<comment type="caution">
    <text evidence="1">The sequence shown here is derived from an EMBL/GenBank/DDBJ whole genome shotgun (WGS) entry which is preliminary data.</text>
</comment>
<evidence type="ECO:0000313" key="1">
    <source>
        <dbReference type="EMBL" id="KAK7840049.1"/>
    </source>
</evidence>
<accession>A0AAW0KM23</accession>
<name>A0AAW0KM23_QUESU</name>
<dbReference type="EMBL" id="PKMF04000270">
    <property type="protein sequence ID" value="KAK7840049.1"/>
    <property type="molecule type" value="Genomic_DNA"/>
</dbReference>
<protein>
    <submittedName>
        <fullName evidence="1">Uncharacterized protein</fullName>
    </submittedName>
</protein>
<proteinExistence type="predicted"/>